<evidence type="ECO:0000313" key="2">
    <source>
        <dbReference type="EMBL" id="PAU67590.1"/>
    </source>
</evidence>
<feature type="transmembrane region" description="Helical" evidence="1">
    <location>
        <begin position="327"/>
        <end position="343"/>
    </location>
</feature>
<proteinExistence type="predicted"/>
<feature type="transmembrane region" description="Helical" evidence="1">
    <location>
        <begin position="355"/>
        <end position="379"/>
    </location>
</feature>
<comment type="caution">
    <text evidence="2">The sequence shown here is derived from an EMBL/GenBank/DDBJ whole genome shotgun (WGS) entry which is preliminary data.</text>
</comment>
<evidence type="ECO:0000313" key="3">
    <source>
        <dbReference type="Proteomes" id="UP000218399"/>
    </source>
</evidence>
<protein>
    <recommendedName>
        <fullName evidence="4">Glycosyltransferase</fullName>
    </recommendedName>
</protein>
<dbReference type="AlphaFoldDB" id="A0A2A2EF24"/>
<organism evidence="2 3">
    <name type="scientific">Bifidobacterium criceti</name>
    <dbReference type="NCBI Taxonomy" id="1960969"/>
    <lineage>
        <taxon>Bacteria</taxon>
        <taxon>Bacillati</taxon>
        <taxon>Actinomycetota</taxon>
        <taxon>Actinomycetes</taxon>
        <taxon>Bifidobacteriales</taxon>
        <taxon>Bifidobacteriaceae</taxon>
        <taxon>Bifidobacterium</taxon>
    </lineage>
</organism>
<feature type="transmembrane region" description="Helical" evidence="1">
    <location>
        <begin position="504"/>
        <end position="523"/>
    </location>
</feature>
<feature type="transmembrane region" description="Helical" evidence="1">
    <location>
        <begin position="620"/>
        <end position="642"/>
    </location>
</feature>
<evidence type="ECO:0008006" key="4">
    <source>
        <dbReference type="Google" id="ProtNLM"/>
    </source>
</evidence>
<dbReference type="EMBL" id="MVOH01000013">
    <property type="protein sequence ID" value="PAU67590.1"/>
    <property type="molecule type" value="Genomic_DNA"/>
</dbReference>
<feature type="transmembrane region" description="Helical" evidence="1">
    <location>
        <begin position="230"/>
        <end position="253"/>
    </location>
</feature>
<feature type="transmembrane region" description="Helical" evidence="1">
    <location>
        <begin position="591"/>
        <end position="614"/>
    </location>
</feature>
<feature type="transmembrane region" description="Helical" evidence="1">
    <location>
        <begin position="674"/>
        <end position="697"/>
    </location>
</feature>
<keyword evidence="1" id="KW-1133">Transmembrane helix</keyword>
<feature type="transmembrane region" description="Helical" evidence="1">
    <location>
        <begin position="419"/>
        <end position="438"/>
    </location>
</feature>
<accession>A0A2A2EF24</accession>
<feature type="transmembrane region" description="Helical" evidence="1">
    <location>
        <begin position="32"/>
        <end position="53"/>
    </location>
</feature>
<reference evidence="2 3" key="1">
    <citation type="journal article" date="2017" name="ISME J.">
        <title>Unveiling bifidobacterial biogeography across the mammalian branch of the tree of life.</title>
        <authorList>
            <person name="Milani C."/>
            <person name="Mangifesta M."/>
            <person name="Mancabelli L."/>
            <person name="Lugli G.A."/>
            <person name="James K."/>
            <person name="Duranti S."/>
            <person name="Turroni F."/>
            <person name="Ferrario C."/>
            <person name="Ossiprandi M.C."/>
            <person name="van Sinderen D."/>
            <person name="Ventura M."/>
        </authorList>
    </citation>
    <scope>NUCLEOTIDE SEQUENCE [LARGE SCALE GENOMIC DNA]</scope>
    <source>
        <strain evidence="3">Ham19E</strain>
    </source>
</reference>
<feature type="transmembrane region" description="Helical" evidence="1">
    <location>
        <begin position="391"/>
        <end position="412"/>
    </location>
</feature>
<feature type="transmembrane region" description="Helical" evidence="1">
    <location>
        <begin position="559"/>
        <end position="579"/>
    </location>
</feature>
<keyword evidence="1" id="KW-0812">Transmembrane</keyword>
<name>A0A2A2EF24_9BIFI</name>
<keyword evidence="1" id="KW-0472">Membrane</keyword>
<gene>
    <name evidence="2" type="ORF">B1526_1062</name>
</gene>
<feature type="transmembrane region" description="Helical" evidence="1">
    <location>
        <begin position="649"/>
        <end position="668"/>
    </location>
</feature>
<dbReference type="Proteomes" id="UP000218399">
    <property type="component" value="Unassembled WGS sequence"/>
</dbReference>
<sequence>MYNVLADSQGAVRIKAVKSCVNRSRPLRVARAVLIALALVFIVECVVCNLAHWRSIGASTDSASANNALGPGVTRTAQGLLEVRDPAHAYVEVVADGSSPYWRADATSAAHVTAALEGARGDDVVSTVHLRVNAMDGASGGVSAVVSPSAPSSLYFKAPAHGLVRIWIEEPRGTLVPIENFRANVRVPFSVDWARIATMLAAAAFIILLLPATGLWTVTLDTSSRRQRLAFAAAAGALGVFVVARSVAVISYAQPLAFHEDGGYTFDFDQYGHLADALLAGRTSLDLPVPDALAHAANPYDVAERSRLLADGTSPIYWDYAFHDGRWYAYFGVLPALLLFVPFRAVTSWLIPGGIMLPATCAQLWLMGAVSVVMCLLVIRLIDRLVPRTSLAAVILLCCMAMLGANLPYLWFRTNFYSIPFSSALLLATLGLWLWLGAVRADGGPRPRALTVTSVPRAAGGALCIAATLGCRPTFACTALFAIPLFAPDAVRRVRAHDARSAGRLIAALCVPALVVAVPILAYNHMRFGSLFDFGNAYQLTVTDMTAFHTPAANMPLTVLYYLFLPLRFTDTFPFLALSPTPLPRWSFTEPCVGGLFALMPLAACAFAIPWPAVRRRFGAWWPTLAMALTLALALVVFDAYVGGFGWRYIADFGWLFMIAAIPVTALMMRKWPWTRALVTVVVCFAIVVAVMSMFVVGRDDMLIANDPALFHRVRSWCALL</sequence>
<keyword evidence="3" id="KW-1185">Reference proteome</keyword>
<feature type="transmembrane region" description="Helical" evidence="1">
    <location>
        <begin position="196"/>
        <end position="218"/>
    </location>
</feature>
<evidence type="ECO:0000256" key="1">
    <source>
        <dbReference type="SAM" id="Phobius"/>
    </source>
</evidence>